<dbReference type="InterPro" id="IPR050856">
    <property type="entry name" value="Biotin_carboxylase_complex"/>
</dbReference>
<dbReference type="Pfam" id="PF02682">
    <property type="entry name" value="CT_C_D"/>
    <property type="match status" value="1"/>
</dbReference>
<dbReference type="PROSITE" id="PS00867">
    <property type="entry name" value="CPSASE_2"/>
    <property type="match status" value="1"/>
</dbReference>
<dbReference type="PROSITE" id="PS50968">
    <property type="entry name" value="BIOTINYL_LIPOYL"/>
    <property type="match status" value="1"/>
</dbReference>
<dbReference type="PROSITE" id="PS50979">
    <property type="entry name" value="BC"/>
    <property type="match status" value="1"/>
</dbReference>
<dbReference type="Proteomes" id="UP000612282">
    <property type="component" value="Unassembled WGS sequence"/>
</dbReference>
<evidence type="ECO:0000256" key="1">
    <source>
        <dbReference type="ARBA" id="ARBA00001953"/>
    </source>
</evidence>
<evidence type="ECO:0000256" key="5">
    <source>
        <dbReference type="ARBA" id="ARBA00022840"/>
    </source>
</evidence>
<accession>A0ABQ3XKU0</accession>
<keyword evidence="4" id="KW-0378">Hydrolase</keyword>
<dbReference type="Pfam" id="PF02786">
    <property type="entry name" value="CPSase_L_D2"/>
    <property type="match status" value="1"/>
</dbReference>
<keyword evidence="2" id="KW-0436">Ligase</keyword>
<dbReference type="InterPro" id="IPR011054">
    <property type="entry name" value="Rudment_hybrid_motif"/>
</dbReference>
<dbReference type="PROSITE" id="PS00188">
    <property type="entry name" value="BIOTIN"/>
    <property type="match status" value="1"/>
</dbReference>
<comment type="cofactor">
    <cofactor evidence="1">
        <name>biotin</name>
        <dbReference type="ChEBI" id="CHEBI:57586"/>
    </cofactor>
</comment>
<feature type="domain" description="ATP-grasp" evidence="9">
    <location>
        <begin position="120"/>
        <end position="317"/>
    </location>
</feature>
<sequence>MFDTLLVANRGEIACRVIRTAKEMGLKTVAVFSDPDRGAPHVRMADVAVRLGPAPARESYLVVDRVLEAALSSGAGAVHPGYGFLSEDATFAAAVQTAGLVFVGPTPAQLTAFGAKHTARDLARQAGVPMIEGTGLLAGLDEALTAADRIGYPVMLKATGGGGGIGMQACHDAAELTEAYGRVERLAVASFGSGGVFLERFVQRARHVEVQVFGDGHGRVVALGDRDCSLQRRNQKVIEEAPAPGLPAEVRERLHESAAALCASVDYRSAGTVEFVYDAARRQASFLEVNARLQVEHPVTEQVLGIDLVEWMLRLAQGDTTVLDTPRTPAGAAVEARIYAEDPTRDHRPSAGLVTRVVFPPDVRVDGWVETGTEVSTAYDPMLAKVIATGADRTEAFTRLAAALAGTRVDGIETNLGLLRAAVVEPAVLDVGHSTATLIDVHDREPRITVERSGTLTTVQDWPGRVGLWEVGVPPSGPMDDRSFRWGNRALGNPEGAPGLECTVDGPALRFTAATRVCVTGADVPVTVDGEPVPRWEAVLVPAGSVLDVGRASTGLRAYILFDGGLDIPLYLGSASTFTLGQFGGHGGRALRLGDVLRTITESKPSTSTLPLGFAAPVTGEAGGTRIPAPETPESERPVIGHQWRILVTEGPHTAPEFFTRADIDEFYAASWEVHFNSARTGVRLVGPKPRWARTDGGEAGLHPSNIHDTAYSVGAIDFTGDVPILLGPDGPSLGGFVCPATVVTAERWKLGQLAPGDTVRFVPVGDVGGTPLIGPADDGILARGEEVTYRRSGDDNLLIEYGPMTLDLGLRMRAHALMDRLRAENLAGVVDLTPGIRSLQVHVDPARLPVRKLLGLVLEIEDELPATSDLEVPSRTVHLPLSWDDPSTREAIARYMAGVRDDAPWCPWNIEFIRRVNGLDSVDDVYRTVFDASYLVLGLGDVYLGAPVATPLDPRHRLVTTKYNPARTWTPENAVGIGGAYLCVYGMEGPGGYQFVGRTVQVWSRWKQKPWLLRHFDRIQWHPVGAEELLDLRADMAAGRHRLRIEDGTFRLADHQRFLADNAESIATFRDKQAAAFGAERQAWAAAGEFDPRPEPIAPPTAGQVTVPDGGALVEAPFVASVWRVDVRPGDRVVAGQPLLALEAMKMETVVVAPSDGEVTDILVTPGSQVAPGSPLLVLAGRTAA</sequence>
<dbReference type="SUPFAM" id="SSF51230">
    <property type="entry name" value="Single hybrid motif"/>
    <property type="match status" value="1"/>
</dbReference>
<comment type="caution">
    <text evidence="11">The sequence shown here is derived from an EMBL/GenBank/DDBJ whole genome shotgun (WGS) entry which is preliminary data.</text>
</comment>
<dbReference type="Pfam" id="PF02626">
    <property type="entry name" value="CT_A_B"/>
    <property type="match status" value="1"/>
</dbReference>
<dbReference type="Gene3D" id="3.30.1360.40">
    <property type="match status" value="1"/>
</dbReference>
<feature type="domain" description="Lipoyl-binding" evidence="8">
    <location>
        <begin position="1103"/>
        <end position="1181"/>
    </location>
</feature>
<evidence type="ECO:0000259" key="8">
    <source>
        <dbReference type="PROSITE" id="PS50968"/>
    </source>
</evidence>
<dbReference type="InterPro" id="IPR011764">
    <property type="entry name" value="Biotin_carboxylation_dom"/>
</dbReference>
<dbReference type="InterPro" id="IPR001882">
    <property type="entry name" value="Biotin_BS"/>
</dbReference>
<evidence type="ECO:0000256" key="6">
    <source>
        <dbReference type="ARBA" id="ARBA00023267"/>
    </source>
</evidence>
<proteinExistence type="predicted"/>
<dbReference type="SMART" id="SM00796">
    <property type="entry name" value="AHS1"/>
    <property type="match status" value="1"/>
</dbReference>
<dbReference type="PROSITE" id="PS50975">
    <property type="entry name" value="ATP_GRASP"/>
    <property type="match status" value="1"/>
</dbReference>
<dbReference type="Pfam" id="PF02785">
    <property type="entry name" value="Biotin_carb_C"/>
    <property type="match status" value="1"/>
</dbReference>
<gene>
    <name evidence="11" type="ORF">Aco03nite_075210</name>
</gene>
<protein>
    <submittedName>
        <fullName evidence="11">Urea carboxylase</fullName>
    </submittedName>
</protein>
<dbReference type="PROSITE" id="PS00866">
    <property type="entry name" value="CPSASE_1"/>
    <property type="match status" value="1"/>
</dbReference>
<evidence type="ECO:0000259" key="10">
    <source>
        <dbReference type="PROSITE" id="PS50979"/>
    </source>
</evidence>
<evidence type="ECO:0000256" key="4">
    <source>
        <dbReference type="ARBA" id="ARBA00022801"/>
    </source>
</evidence>
<dbReference type="NCBIfam" id="TIGR00724">
    <property type="entry name" value="urea_amlyse_rel"/>
    <property type="match status" value="1"/>
</dbReference>
<evidence type="ECO:0000256" key="2">
    <source>
        <dbReference type="ARBA" id="ARBA00022598"/>
    </source>
</evidence>
<reference evidence="11 12" key="1">
    <citation type="submission" date="2021-01" db="EMBL/GenBank/DDBJ databases">
        <title>Whole genome shotgun sequence of Actinoplanes couchii NBRC 106145.</title>
        <authorList>
            <person name="Komaki H."/>
            <person name="Tamura T."/>
        </authorList>
    </citation>
    <scope>NUCLEOTIDE SEQUENCE [LARGE SCALE GENOMIC DNA]</scope>
    <source>
        <strain evidence="11 12">NBRC 106145</strain>
    </source>
</reference>
<dbReference type="Gene3D" id="2.40.50.100">
    <property type="match status" value="1"/>
</dbReference>
<evidence type="ECO:0000256" key="7">
    <source>
        <dbReference type="PROSITE-ProRule" id="PRU00409"/>
    </source>
</evidence>
<dbReference type="InterPro" id="IPR003778">
    <property type="entry name" value="CT_A_B"/>
</dbReference>
<evidence type="ECO:0000259" key="9">
    <source>
        <dbReference type="PROSITE" id="PS50975"/>
    </source>
</evidence>
<dbReference type="EMBL" id="BOMG01000094">
    <property type="protein sequence ID" value="GID59117.1"/>
    <property type="molecule type" value="Genomic_DNA"/>
</dbReference>
<dbReference type="InterPro" id="IPR029000">
    <property type="entry name" value="Cyclophilin-like_dom_sf"/>
</dbReference>
<keyword evidence="12" id="KW-1185">Reference proteome</keyword>
<organism evidence="11 12">
    <name type="scientific">Actinoplanes couchii</name>
    <dbReference type="NCBI Taxonomy" id="403638"/>
    <lineage>
        <taxon>Bacteria</taxon>
        <taxon>Bacillati</taxon>
        <taxon>Actinomycetota</taxon>
        <taxon>Actinomycetes</taxon>
        <taxon>Micromonosporales</taxon>
        <taxon>Micromonosporaceae</taxon>
        <taxon>Actinoplanes</taxon>
    </lineage>
</organism>
<keyword evidence="6" id="KW-0092">Biotin</keyword>
<dbReference type="CDD" id="cd06850">
    <property type="entry name" value="biotinyl_domain"/>
    <property type="match status" value="1"/>
</dbReference>
<keyword evidence="3 7" id="KW-0547">Nucleotide-binding</keyword>
<dbReference type="Gene3D" id="3.30.470.20">
    <property type="entry name" value="ATP-grasp fold, B domain"/>
    <property type="match status" value="1"/>
</dbReference>
<dbReference type="SUPFAM" id="SSF160467">
    <property type="entry name" value="PH0987 N-terminal domain-like"/>
    <property type="match status" value="1"/>
</dbReference>
<dbReference type="InterPro" id="IPR011761">
    <property type="entry name" value="ATP-grasp"/>
</dbReference>
<dbReference type="SUPFAM" id="SSF56059">
    <property type="entry name" value="Glutathione synthetase ATP-binding domain-like"/>
    <property type="match status" value="1"/>
</dbReference>
<dbReference type="InterPro" id="IPR016185">
    <property type="entry name" value="PreATP-grasp_dom_sf"/>
</dbReference>
<dbReference type="PANTHER" id="PTHR18866">
    <property type="entry name" value="CARBOXYLASE:PYRUVATE/ACETYL-COA/PROPIONYL-COA CARBOXYLASE"/>
    <property type="match status" value="1"/>
</dbReference>
<dbReference type="SUPFAM" id="SSF51246">
    <property type="entry name" value="Rudiment single hybrid motif"/>
    <property type="match status" value="1"/>
</dbReference>
<feature type="domain" description="Biotin carboxylation" evidence="10">
    <location>
        <begin position="1"/>
        <end position="443"/>
    </location>
</feature>
<evidence type="ECO:0000313" key="11">
    <source>
        <dbReference type="EMBL" id="GID59117.1"/>
    </source>
</evidence>
<dbReference type="InterPro" id="IPR003833">
    <property type="entry name" value="CT_C_D"/>
</dbReference>
<dbReference type="InterPro" id="IPR000089">
    <property type="entry name" value="Biotin_lipoyl"/>
</dbReference>
<dbReference type="RefSeq" id="WP_203804866.1">
    <property type="nucleotide sequence ID" value="NZ_BAAAQE010000094.1"/>
</dbReference>
<dbReference type="InterPro" id="IPR011053">
    <property type="entry name" value="Single_hybrid_motif"/>
</dbReference>
<dbReference type="Pfam" id="PF00364">
    <property type="entry name" value="Biotin_lipoyl"/>
    <property type="match status" value="1"/>
</dbReference>
<dbReference type="PANTHER" id="PTHR18866:SF128">
    <property type="entry name" value="UREA AMIDOLYASE"/>
    <property type="match status" value="1"/>
</dbReference>
<dbReference type="SUPFAM" id="SSF52440">
    <property type="entry name" value="PreATP-grasp domain"/>
    <property type="match status" value="1"/>
</dbReference>
<dbReference type="InterPro" id="IPR005479">
    <property type="entry name" value="CPAse_ATP-bd"/>
</dbReference>
<dbReference type="SUPFAM" id="SSF50891">
    <property type="entry name" value="Cyclophilin-like"/>
    <property type="match status" value="2"/>
</dbReference>
<keyword evidence="5 7" id="KW-0067">ATP-binding</keyword>
<dbReference type="InterPro" id="IPR005481">
    <property type="entry name" value="BC-like_N"/>
</dbReference>
<name>A0ABQ3XKU0_9ACTN</name>
<dbReference type="Pfam" id="PF00289">
    <property type="entry name" value="Biotin_carb_N"/>
    <property type="match status" value="1"/>
</dbReference>
<evidence type="ECO:0000313" key="12">
    <source>
        <dbReference type="Proteomes" id="UP000612282"/>
    </source>
</evidence>
<evidence type="ECO:0000256" key="3">
    <source>
        <dbReference type="ARBA" id="ARBA00022741"/>
    </source>
</evidence>
<dbReference type="SMART" id="SM00878">
    <property type="entry name" value="Biotin_carb_C"/>
    <property type="match status" value="1"/>
</dbReference>
<dbReference type="InterPro" id="IPR005482">
    <property type="entry name" value="Biotin_COase_C"/>
</dbReference>
<dbReference type="Gene3D" id="2.40.100.10">
    <property type="entry name" value="Cyclophilin-like"/>
    <property type="match status" value="2"/>
</dbReference>
<dbReference type="SMART" id="SM00797">
    <property type="entry name" value="AHS2"/>
    <property type="match status" value="1"/>
</dbReference>